<dbReference type="Gene3D" id="3.40.50.2000">
    <property type="entry name" value="Glycogen Phosphorylase B"/>
    <property type="match status" value="2"/>
</dbReference>
<gene>
    <name evidence="2" type="ORF">A3C90_04815</name>
</gene>
<evidence type="ECO:0000259" key="1">
    <source>
        <dbReference type="Pfam" id="PF13439"/>
    </source>
</evidence>
<organism evidence="2 3">
    <name type="scientific">Candidatus Magasanikbacteria bacterium RIFCSPHIGHO2_02_FULL_51_14</name>
    <dbReference type="NCBI Taxonomy" id="1798683"/>
    <lineage>
        <taxon>Bacteria</taxon>
        <taxon>Candidatus Magasanikiibacteriota</taxon>
    </lineage>
</organism>
<protein>
    <recommendedName>
        <fullName evidence="1">Glycosyltransferase subfamily 4-like N-terminal domain-containing protein</fullName>
    </recommendedName>
</protein>
<name>A0A1F6MDX7_9BACT</name>
<comment type="caution">
    <text evidence="2">The sequence shown here is derived from an EMBL/GenBank/DDBJ whole genome shotgun (WGS) entry which is preliminary data.</text>
</comment>
<dbReference type="SUPFAM" id="SSF53756">
    <property type="entry name" value="UDP-Glycosyltransferase/glycogen phosphorylase"/>
    <property type="match status" value="1"/>
</dbReference>
<feature type="domain" description="Glycosyltransferase subfamily 4-like N-terminal" evidence="1">
    <location>
        <begin position="78"/>
        <end position="190"/>
    </location>
</feature>
<reference evidence="2 3" key="1">
    <citation type="journal article" date="2016" name="Nat. Commun.">
        <title>Thousands of microbial genomes shed light on interconnected biogeochemical processes in an aquifer system.</title>
        <authorList>
            <person name="Anantharaman K."/>
            <person name="Brown C.T."/>
            <person name="Hug L.A."/>
            <person name="Sharon I."/>
            <person name="Castelle C.J."/>
            <person name="Probst A.J."/>
            <person name="Thomas B.C."/>
            <person name="Singh A."/>
            <person name="Wilkins M.J."/>
            <person name="Karaoz U."/>
            <person name="Brodie E.L."/>
            <person name="Williams K.H."/>
            <person name="Hubbard S.S."/>
            <person name="Banfield J.F."/>
        </authorList>
    </citation>
    <scope>NUCLEOTIDE SEQUENCE [LARGE SCALE GENOMIC DNA]</scope>
</reference>
<dbReference type="InterPro" id="IPR028098">
    <property type="entry name" value="Glyco_trans_4-like_N"/>
</dbReference>
<dbReference type="Pfam" id="PF13692">
    <property type="entry name" value="Glyco_trans_1_4"/>
    <property type="match status" value="1"/>
</dbReference>
<dbReference type="InterPro" id="IPR050194">
    <property type="entry name" value="Glycosyltransferase_grp1"/>
</dbReference>
<evidence type="ECO:0000313" key="2">
    <source>
        <dbReference type="EMBL" id="OGH69760.1"/>
    </source>
</evidence>
<evidence type="ECO:0000313" key="3">
    <source>
        <dbReference type="Proteomes" id="UP000177457"/>
    </source>
</evidence>
<sequence length="365" mass="42037">MKVCHINNLYPPYAVGGAERFVEETVKDGDVVITTRPWKGWGSWRPEKSVEDGVVIYRFWTPNVFSYTNLSQHGFLAKLLWHKIDIWNWWSGRIVRSILLQEKPDIVNTHNLMGIGFSIPKVIQKLGIKHVHTLHDVQLVEPSGVLPWNHEEDSFVQKAYSWIMKRRFCRPDEVVSLSKFLMEFYRKRRFFQHSEWVIRQLGNLAIRDAKKRITQLPNYQITKFLFVGSLATHKGLEVLMHAWEKLPKDFSVELHIVGDGVLRQEVEQWATNDRRVTAHGRLEREQVEQMYETCDVLVFPSVCIENRPTVILEALQHGLSIIASDTGGVRELLGGKINARLVKPGDVEELVKGMLALINADAVGV</sequence>
<dbReference type="PANTHER" id="PTHR45947">
    <property type="entry name" value="SULFOQUINOVOSYL TRANSFERASE SQD2"/>
    <property type="match status" value="1"/>
</dbReference>
<proteinExistence type="predicted"/>
<accession>A0A1F6MDX7</accession>
<dbReference type="Pfam" id="PF13439">
    <property type="entry name" value="Glyco_transf_4"/>
    <property type="match status" value="1"/>
</dbReference>
<dbReference type="GO" id="GO:0016757">
    <property type="term" value="F:glycosyltransferase activity"/>
    <property type="evidence" value="ECO:0007669"/>
    <property type="project" value="TreeGrafter"/>
</dbReference>
<dbReference type="AlphaFoldDB" id="A0A1F6MDX7"/>
<dbReference type="PANTHER" id="PTHR45947:SF3">
    <property type="entry name" value="SULFOQUINOVOSYL TRANSFERASE SQD2"/>
    <property type="match status" value="1"/>
</dbReference>
<dbReference type="Proteomes" id="UP000177457">
    <property type="component" value="Unassembled WGS sequence"/>
</dbReference>
<dbReference type="STRING" id="1798683.A3C90_04815"/>
<dbReference type="EMBL" id="MFQE01000064">
    <property type="protein sequence ID" value="OGH69760.1"/>
    <property type="molecule type" value="Genomic_DNA"/>
</dbReference>